<evidence type="ECO:0000313" key="2">
    <source>
        <dbReference type="Proteomes" id="UP000827976"/>
    </source>
</evidence>
<sequence>MFSRLHVHLLRRFPSLILAGEAFAPATNGLGNRPSPLAPHPIPTAGCNGTSFTLYSPLSLRLGIHKRALCSPAIATMETGDGAPSSSYLSVLIHCPKDDAVVLSEALLCFGACSASVDDEFSSHDELDEICITSIFMDGQDVHTCISQAVNSVGLKYMPIYDVTKGEQCDWATSIQENFQPIEVADGLWIVPSWITPPMLEATNIILNPGLSFGTGEHPTTKLCLLLLKHSIKGGEYFLDYGTGSGVLGITAVKMGVASSVGIDIDPQAVTSALQNMALNEINSNRMSVHLVPNNVNSLPVDETTTEDQASHSLEFGNEKGKFDIIIANILLNPLIELADHIVGFGKTGAVIGLSGILSEQVQQVKERYSEYLYHISVSEMDGWACLHGIKKEITKEK</sequence>
<accession>A0ACB7UNF8</accession>
<keyword evidence="1" id="KW-0489">Methyltransferase</keyword>
<evidence type="ECO:0000313" key="1">
    <source>
        <dbReference type="EMBL" id="KAH7662002.1"/>
    </source>
</evidence>
<gene>
    <name evidence="1" type="ORF">IHE45_15G101700</name>
</gene>
<dbReference type="EMBL" id="CM037025">
    <property type="protein sequence ID" value="KAH7662002.1"/>
    <property type="molecule type" value="Genomic_DNA"/>
</dbReference>
<reference evidence="2" key="1">
    <citation type="journal article" date="2022" name="Nat. Commun.">
        <title>Chromosome evolution and the genetic basis of agronomically important traits in greater yam.</title>
        <authorList>
            <person name="Bredeson J.V."/>
            <person name="Lyons J.B."/>
            <person name="Oniyinde I.O."/>
            <person name="Okereke N.R."/>
            <person name="Kolade O."/>
            <person name="Nnabue I."/>
            <person name="Nwadili C.O."/>
            <person name="Hribova E."/>
            <person name="Parker M."/>
            <person name="Nwogha J."/>
            <person name="Shu S."/>
            <person name="Carlson J."/>
            <person name="Kariba R."/>
            <person name="Muthemba S."/>
            <person name="Knop K."/>
            <person name="Barton G.J."/>
            <person name="Sherwood A.V."/>
            <person name="Lopez-Montes A."/>
            <person name="Asiedu R."/>
            <person name="Jamnadass R."/>
            <person name="Muchugi A."/>
            <person name="Goodstein D."/>
            <person name="Egesi C.N."/>
            <person name="Featherston J."/>
            <person name="Asfaw A."/>
            <person name="Simpson G.G."/>
            <person name="Dolezel J."/>
            <person name="Hendre P.S."/>
            <person name="Van Deynze A."/>
            <person name="Kumar P.L."/>
            <person name="Obidiegwu J.E."/>
            <person name="Bhattacharjee R."/>
            <person name="Rokhsar D.S."/>
        </authorList>
    </citation>
    <scope>NUCLEOTIDE SEQUENCE [LARGE SCALE GENOMIC DNA]</scope>
    <source>
        <strain evidence="2">cv. TDa95/00328</strain>
    </source>
</reference>
<protein>
    <submittedName>
        <fullName evidence="1">S-adenosyl-L-methionine-dependent methyltransferase protein</fullName>
    </submittedName>
</protein>
<dbReference type="Proteomes" id="UP000827976">
    <property type="component" value="Chromosome 15"/>
</dbReference>
<keyword evidence="1" id="KW-0808">Transferase</keyword>
<keyword evidence="2" id="KW-1185">Reference proteome</keyword>
<organism evidence="1 2">
    <name type="scientific">Dioscorea alata</name>
    <name type="common">Purple yam</name>
    <dbReference type="NCBI Taxonomy" id="55571"/>
    <lineage>
        <taxon>Eukaryota</taxon>
        <taxon>Viridiplantae</taxon>
        <taxon>Streptophyta</taxon>
        <taxon>Embryophyta</taxon>
        <taxon>Tracheophyta</taxon>
        <taxon>Spermatophyta</taxon>
        <taxon>Magnoliopsida</taxon>
        <taxon>Liliopsida</taxon>
        <taxon>Dioscoreales</taxon>
        <taxon>Dioscoreaceae</taxon>
        <taxon>Dioscorea</taxon>
    </lineage>
</organism>
<name>A0ACB7UNF8_DIOAL</name>
<comment type="caution">
    <text evidence="1">The sequence shown here is derived from an EMBL/GenBank/DDBJ whole genome shotgun (WGS) entry which is preliminary data.</text>
</comment>
<proteinExistence type="predicted"/>